<dbReference type="Proteomes" id="UP000321085">
    <property type="component" value="Unassembled WGS sequence"/>
</dbReference>
<feature type="region of interest" description="Disordered" evidence="1">
    <location>
        <begin position="1"/>
        <end position="54"/>
    </location>
</feature>
<evidence type="ECO:0000256" key="1">
    <source>
        <dbReference type="SAM" id="MobiDB-lite"/>
    </source>
</evidence>
<dbReference type="EMBL" id="BJYU01000100">
    <property type="protein sequence ID" value="GEO17330.1"/>
    <property type="molecule type" value="Genomic_DNA"/>
</dbReference>
<reference evidence="2 3" key="1">
    <citation type="submission" date="2019-07" db="EMBL/GenBank/DDBJ databases">
        <title>Whole genome shotgun sequence of Microvirga aerophila NBRC 106136.</title>
        <authorList>
            <person name="Hosoyama A."/>
            <person name="Uohara A."/>
            <person name="Ohji S."/>
            <person name="Ichikawa N."/>
        </authorList>
    </citation>
    <scope>NUCLEOTIDE SEQUENCE [LARGE SCALE GENOMIC DNA]</scope>
    <source>
        <strain evidence="2 3">NBRC 106136</strain>
    </source>
</reference>
<organism evidence="2 3">
    <name type="scientific">Microvirga aerophila</name>
    <dbReference type="NCBI Taxonomy" id="670291"/>
    <lineage>
        <taxon>Bacteria</taxon>
        <taxon>Pseudomonadati</taxon>
        <taxon>Pseudomonadota</taxon>
        <taxon>Alphaproteobacteria</taxon>
        <taxon>Hyphomicrobiales</taxon>
        <taxon>Methylobacteriaceae</taxon>
        <taxon>Microvirga</taxon>
    </lineage>
</organism>
<proteinExistence type="predicted"/>
<gene>
    <name evidence="2" type="ORF">MAE02_50260</name>
</gene>
<protein>
    <submittedName>
        <fullName evidence="2">Uncharacterized protein</fullName>
    </submittedName>
</protein>
<feature type="compositionally biased region" description="Basic and acidic residues" evidence="1">
    <location>
        <begin position="16"/>
        <end position="45"/>
    </location>
</feature>
<accession>A0A512BZH0</accession>
<name>A0A512BZH0_9HYPH</name>
<comment type="caution">
    <text evidence="2">The sequence shown here is derived from an EMBL/GenBank/DDBJ whole genome shotgun (WGS) entry which is preliminary data.</text>
</comment>
<dbReference type="AlphaFoldDB" id="A0A512BZH0"/>
<sequence length="54" mass="6175">MARNIKHAPPGWSRRKLAEPKEGKARFREDGNCHGESCLHDDGRESIGQNVLRY</sequence>
<evidence type="ECO:0000313" key="3">
    <source>
        <dbReference type="Proteomes" id="UP000321085"/>
    </source>
</evidence>
<keyword evidence="3" id="KW-1185">Reference proteome</keyword>
<evidence type="ECO:0000313" key="2">
    <source>
        <dbReference type="EMBL" id="GEO17330.1"/>
    </source>
</evidence>